<name>A0A4R7JUB6_9GAMM</name>
<dbReference type="CDD" id="cd03791">
    <property type="entry name" value="GT5_Glycogen_synthase_DULL1-like"/>
    <property type="match status" value="1"/>
</dbReference>
<dbReference type="NCBIfam" id="NF001899">
    <property type="entry name" value="PRK00654.1-2"/>
    <property type="match status" value="1"/>
</dbReference>
<evidence type="ECO:0000256" key="2">
    <source>
        <dbReference type="ARBA" id="ARBA00002764"/>
    </source>
</evidence>
<dbReference type="EC" id="2.4.1.21" evidence="5 11"/>
<evidence type="ECO:0000256" key="3">
    <source>
        <dbReference type="ARBA" id="ARBA00004964"/>
    </source>
</evidence>
<dbReference type="Pfam" id="PF08323">
    <property type="entry name" value="Glyco_transf_5"/>
    <property type="match status" value="1"/>
</dbReference>
<dbReference type="PANTHER" id="PTHR45825:SF11">
    <property type="entry name" value="ALPHA AMYLASE DOMAIN-CONTAINING PROTEIN"/>
    <property type="match status" value="1"/>
</dbReference>
<dbReference type="GO" id="GO:0009011">
    <property type="term" value="F:alpha-1,4-glucan glucosyltransferase (ADP-glucose donor) activity"/>
    <property type="evidence" value="ECO:0007669"/>
    <property type="project" value="UniProtKB-UniRule"/>
</dbReference>
<dbReference type="Proteomes" id="UP000295830">
    <property type="component" value="Unassembled WGS sequence"/>
</dbReference>
<evidence type="ECO:0000256" key="7">
    <source>
        <dbReference type="ARBA" id="ARBA00022676"/>
    </source>
</evidence>
<comment type="similarity">
    <text evidence="4 11">Belongs to the glycosyltransferase 1 family. Bacterial/plant glycogen synthase subfamily.</text>
</comment>
<proteinExistence type="inferred from homology"/>
<evidence type="ECO:0000259" key="13">
    <source>
        <dbReference type="Pfam" id="PF08323"/>
    </source>
</evidence>
<comment type="pathway">
    <text evidence="3 11">Glycan biosynthesis; glycogen biosynthesis.</text>
</comment>
<evidence type="ECO:0000256" key="10">
    <source>
        <dbReference type="ARBA" id="ARBA00031722"/>
    </source>
</evidence>
<feature type="domain" description="Glycosyl transferase family 1" evidence="12">
    <location>
        <begin position="292"/>
        <end position="448"/>
    </location>
</feature>
<dbReference type="Gene3D" id="3.40.50.2000">
    <property type="entry name" value="Glycogen Phosphorylase B"/>
    <property type="match status" value="2"/>
</dbReference>
<evidence type="ECO:0000256" key="8">
    <source>
        <dbReference type="ARBA" id="ARBA00022679"/>
    </source>
</evidence>
<comment type="caution">
    <text evidence="14">The sequence shown here is derived from an EMBL/GenBank/DDBJ whole genome shotgun (WGS) entry which is preliminary data.</text>
</comment>
<organism evidence="14 15">
    <name type="scientific">Halospina denitrificans</name>
    <dbReference type="NCBI Taxonomy" id="332522"/>
    <lineage>
        <taxon>Bacteria</taxon>
        <taxon>Pseudomonadati</taxon>
        <taxon>Pseudomonadota</taxon>
        <taxon>Gammaproteobacteria</taxon>
        <taxon>Halospina</taxon>
    </lineage>
</organism>
<dbReference type="InterPro" id="IPR013534">
    <property type="entry name" value="Starch_synth_cat_dom"/>
</dbReference>
<dbReference type="AlphaFoldDB" id="A0A4R7JUB6"/>
<dbReference type="HAMAP" id="MF_00484">
    <property type="entry name" value="Glycogen_synth"/>
    <property type="match status" value="1"/>
</dbReference>
<dbReference type="NCBIfam" id="TIGR02095">
    <property type="entry name" value="glgA"/>
    <property type="match status" value="1"/>
</dbReference>
<keyword evidence="8 11" id="KW-0808">Transferase</keyword>
<dbReference type="UniPathway" id="UPA00164"/>
<reference evidence="14 15" key="1">
    <citation type="submission" date="2019-03" db="EMBL/GenBank/DDBJ databases">
        <title>Genomic Encyclopedia of Type Strains, Phase IV (KMG-IV): sequencing the most valuable type-strain genomes for metagenomic binning, comparative biology and taxonomic classification.</title>
        <authorList>
            <person name="Goeker M."/>
        </authorList>
    </citation>
    <scope>NUCLEOTIDE SEQUENCE [LARGE SCALE GENOMIC DNA]</scope>
    <source>
        <strain evidence="14 15">DSM 15505</strain>
    </source>
</reference>
<protein>
    <recommendedName>
        <fullName evidence="6 11">Glycogen synthase</fullName>
        <ecNumber evidence="5 11">2.4.1.21</ecNumber>
    </recommendedName>
    <alternativeName>
        <fullName evidence="10 11">Starch [bacterial glycogen] synthase</fullName>
    </alternativeName>
</protein>
<evidence type="ECO:0000256" key="1">
    <source>
        <dbReference type="ARBA" id="ARBA00001478"/>
    </source>
</evidence>
<dbReference type="SUPFAM" id="SSF53756">
    <property type="entry name" value="UDP-Glycosyltransferase/glycogen phosphorylase"/>
    <property type="match status" value="1"/>
</dbReference>
<evidence type="ECO:0000256" key="11">
    <source>
        <dbReference type="HAMAP-Rule" id="MF_00484"/>
    </source>
</evidence>
<evidence type="ECO:0000256" key="4">
    <source>
        <dbReference type="ARBA" id="ARBA00010281"/>
    </source>
</evidence>
<feature type="domain" description="Starch synthase catalytic" evidence="13">
    <location>
        <begin position="5"/>
        <end position="235"/>
    </location>
</feature>
<comment type="caution">
    <text evidence="11">Lacks conserved residue(s) required for the propagation of feature annotation.</text>
</comment>
<dbReference type="PANTHER" id="PTHR45825">
    <property type="entry name" value="GRANULE-BOUND STARCH SYNTHASE 1, CHLOROPLASTIC/AMYLOPLASTIC"/>
    <property type="match status" value="1"/>
</dbReference>
<dbReference type="GO" id="GO:0005978">
    <property type="term" value="P:glycogen biosynthetic process"/>
    <property type="evidence" value="ECO:0007669"/>
    <property type="project" value="UniProtKB-UniRule"/>
</dbReference>
<dbReference type="EMBL" id="SOAX01000003">
    <property type="protein sequence ID" value="TDT41426.1"/>
    <property type="molecule type" value="Genomic_DNA"/>
</dbReference>
<keyword evidence="15" id="KW-1185">Reference proteome</keyword>
<dbReference type="Pfam" id="PF00534">
    <property type="entry name" value="Glycos_transf_1"/>
    <property type="match status" value="1"/>
</dbReference>
<evidence type="ECO:0000259" key="12">
    <source>
        <dbReference type="Pfam" id="PF00534"/>
    </source>
</evidence>
<evidence type="ECO:0000256" key="5">
    <source>
        <dbReference type="ARBA" id="ARBA00012588"/>
    </source>
</evidence>
<gene>
    <name evidence="11" type="primary">glgA</name>
    <name evidence="14" type="ORF">DES49_1510</name>
</gene>
<sequence>MESMKILLVAAEMAPLAQVGGLGDVVGSLPAALTARGHDVRVLIPAYQRNLTRELETRVRLAAGKGRIVETNQASLPCPVWLLETPGFLRRRGRPYLNKAGTPWADNAVQFGMLSRVAADIACGRLETGWQPDIVHSNDWHTGLTPVWMRLQGAAAASVFTIHNAGFSGCFPPEILERLELPDHLYQPDGLEFYGSISLLKAGINFADRITTVSPSYAEEIQTPEFGGGMDGLLRARSGVLSGILNGIDYAAWNPATDPRLTHHFDSEHPEGKASQRQELIRELGLAFDHSDRAPVIVWVGRLTEQKGIDLLLEAMPELMKKDLRLVVLGAGAAQIESELHRLARRHEGRLSVHTAFDEDRAHQLYAGADMLLMPSRFEPCGLVQMIAMRYGTIPLVTGVGGLRDTVKDLDSGLDSANGLRMSAPEVGALLETVDRALALYEQKDAWKQLMGNAMRERFEWLDAATAYENLYRDALGERMKGHYPRVA</sequence>
<evidence type="ECO:0000256" key="9">
    <source>
        <dbReference type="ARBA" id="ARBA00023056"/>
    </source>
</evidence>
<accession>A0A4R7JUB6</accession>
<comment type="catalytic activity">
    <reaction evidence="1 11">
        <text>[(1-&gt;4)-alpha-D-glucosyl](n) + ADP-alpha-D-glucose = [(1-&gt;4)-alpha-D-glucosyl](n+1) + ADP + H(+)</text>
        <dbReference type="Rhea" id="RHEA:18189"/>
        <dbReference type="Rhea" id="RHEA-COMP:9584"/>
        <dbReference type="Rhea" id="RHEA-COMP:9587"/>
        <dbReference type="ChEBI" id="CHEBI:15378"/>
        <dbReference type="ChEBI" id="CHEBI:15444"/>
        <dbReference type="ChEBI" id="CHEBI:57498"/>
        <dbReference type="ChEBI" id="CHEBI:456216"/>
        <dbReference type="EC" id="2.4.1.21"/>
    </reaction>
</comment>
<dbReference type="OrthoDB" id="9808590at2"/>
<dbReference type="RefSeq" id="WP_133735793.1">
    <property type="nucleotide sequence ID" value="NZ_SOAX01000003.1"/>
</dbReference>
<keyword evidence="9 11" id="KW-0320">Glycogen biosynthesis</keyword>
<evidence type="ECO:0000313" key="15">
    <source>
        <dbReference type="Proteomes" id="UP000295830"/>
    </source>
</evidence>
<evidence type="ECO:0000313" key="14">
    <source>
        <dbReference type="EMBL" id="TDT41426.1"/>
    </source>
</evidence>
<keyword evidence="7 11" id="KW-0328">Glycosyltransferase</keyword>
<evidence type="ECO:0000256" key="6">
    <source>
        <dbReference type="ARBA" id="ARBA00019935"/>
    </source>
</evidence>
<dbReference type="InterPro" id="IPR001296">
    <property type="entry name" value="Glyco_trans_1"/>
</dbReference>
<comment type="function">
    <text evidence="2 11">Synthesizes alpha-1,4-glucan chains using ADP-glucose.</text>
</comment>
<dbReference type="GO" id="GO:0004373">
    <property type="term" value="F:alpha-1,4-glucan glucosyltransferase (UDP-glucose donor) activity"/>
    <property type="evidence" value="ECO:0007669"/>
    <property type="project" value="InterPro"/>
</dbReference>
<dbReference type="InterPro" id="IPR011835">
    <property type="entry name" value="GS/SS"/>
</dbReference>
<dbReference type="GO" id="GO:0005829">
    <property type="term" value="C:cytosol"/>
    <property type="evidence" value="ECO:0007669"/>
    <property type="project" value="TreeGrafter"/>
</dbReference>